<evidence type="ECO:0000256" key="2">
    <source>
        <dbReference type="ARBA" id="ARBA00022448"/>
    </source>
</evidence>
<keyword evidence="14" id="KW-1185">Reference proteome</keyword>
<evidence type="ECO:0000313" key="13">
    <source>
        <dbReference type="EMBL" id="MFD1103394.1"/>
    </source>
</evidence>
<dbReference type="PANTHER" id="PTHR47234:SF3">
    <property type="entry name" value="SECRETIN_TONB SHORT N-TERMINAL DOMAIN-CONTAINING PROTEIN"/>
    <property type="match status" value="1"/>
</dbReference>
<dbReference type="InterPro" id="IPR036942">
    <property type="entry name" value="Beta-barrel_TonB_sf"/>
</dbReference>
<keyword evidence="6 8" id="KW-0472">Membrane</keyword>
<dbReference type="SUPFAM" id="SSF56935">
    <property type="entry name" value="Porins"/>
    <property type="match status" value="1"/>
</dbReference>
<dbReference type="PROSITE" id="PS52016">
    <property type="entry name" value="TONB_DEPENDENT_REC_3"/>
    <property type="match status" value="1"/>
</dbReference>
<evidence type="ECO:0000256" key="5">
    <source>
        <dbReference type="ARBA" id="ARBA00023077"/>
    </source>
</evidence>
<comment type="subcellular location">
    <subcellularLocation>
        <location evidence="1 8">Cell outer membrane</location>
        <topology evidence="1 8">Multi-pass membrane protein</topology>
    </subcellularLocation>
</comment>
<feature type="chain" id="PRO_5045890088" evidence="10">
    <location>
        <begin position="26"/>
        <end position="862"/>
    </location>
</feature>
<keyword evidence="13" id="KW-0675">Receptor</keyword>
<evidence type="ECO:0000256" key="7">
    <source>
        <dbReference type="ARBA" id="ARBA00023237"/>
    </source>
</evidence>
<dbReference type="InterPro" id="IPR000531">
    <property type="entry name" value="Beta-barrel_TonB"/>
</dbReference>
<keyword evidence="3 8" id="KW-1134">Transmembrane beta strand</keyword>
<organism evidence="13 14">
    <name type="scientific">Sphingobium olei</name>
    <dbReference type="NCBI Taxonomy" id="420955"/>
    <lineage>
        <taxon>Bacteria</taxon>
        <taxon>Pseudomonadati</taxon>
        <taxon>Pseudomonadota</taxon>
        <taxon>Alphaproteobacteria</taxon>
        <taxon>Sphingomonadales</taxon>
        <taxon>Sphingomonadaceae</taxon>
        <taxon>Sphingobium</taxon>
    </lineage>
</organism>
<keyword evidence="10" id="KW-0732">Signal</keyword>
<name>A0ABW3NUQ9_9SPHN</name>
<proteinExistence type="inferred from homology"/>
<protein>
    <submittedName>
        <fullName evidence="13">TonB-dependent receptor plug domain-containing protein</fullName>
    </submittedName>
</protein>
<comment type="similarity">
    <text evidence="8 9">Belongs to the TonB-dependent receptor family.</text>
</comment>
<comment type="caution">
    <text evidence="13">The sequence shown here is derived from an EMBL/GenBank/DDBJ whole genome shotgun (WGS) entry which is preliminary data.</text>
</comment>
<evidence type="ECO:0000256" key="10">
    <source>
        <dbReference type="SAM" id="SignalP"/>
    </source>
</evidence>
<gene>
    <name evidence="13" type="ORF">ACFQ24_00490</name>
</gene>
<dbReference type="Pfam" id="PF07715">
    <property type="entry name" value="Plug"/>
    <property type="match status" value="1"/>
</dbReference>
<keyword evidence="7 8" id="KW-0998">Cell outer membrane</keyword>
<keyword evidence="4 8" id="KW-0812">Transmembrane</keyword>
<dbReference type="Gene3D" id="2.40.170.20">
    <property type="entry name" value="TonB-dependent receptor, beta-barrel domain"/>
    <property type="match status" value="1"/>
</dbReference>
<evidence type="ECO:0000256" key="6">
    <source>
        <dbReference type="ARBA" id="ARBA00023136"/>
    </source>
</evidence>
<dbReference type="InterPro" id="IPR037066">
    <property type="entry name" value="Plug_dom_sf"/>
</dbReference>
<dbReference type="Proteomes" id="UP001597203">
    <property type="component" value="Unassembled WGS sequence"/>
</dbReference>
<dbReference type="RefSeq" id="WP_380908282.1">
    <property type="nucleotide sequence ID" value="NZ_JBHTLS010000005.1"/>
</dbReference>
<evidence type="ECO:0000256" key="3">
    <source>
        <dbReference type="ARBA" id="ARBA00022452"/>
    </source>
</evidence>
<evidence type="ECO:0000256" key="9">
    <source>
        <dbReference type="RuleBase" id="RU003357"/>
    </source>
</evidence>
<sequence>MIKSRLFLFSTALSAVTFAVSPAGAQSVSAPDQAAADAAADAGTIIVTGVRGAPRTVAESPAPIDVVGAEKLQATGSAEFGEALSKLLPSLNFGATHAGVFSIGRPVTNRGLAPAYTLVLVNGKRRHNGAFLNNSTADTSGANPVDIDLIPTSAIDRIEVLKDSAAAQYGTDAIAGVINIQLAKKEGLSGDFTYGTLYDANGKPDSWKGTIRYGTKIGDNGGFLTISGDIRKRGGAWWNLPATDTNLYGLPPGRTIDQVVATSGLTRAQVEANVAAANARNAQWNRDGAHNGDPQIKAFNLSYNAELPVTETVTLYSFGTYGERDAQIGNNFRRPNSTANFTAQFPDGYYPLNNIEENDFQFVGGLRGTLAGWDYDVSSSFGRNYSHQFSKLSVRPSLGPTGPTEWPNLANFEFRQWTHNADLHRSVDIGLAKPLEISIGGEYRLDRFRTFAGDPLAYQPATYTFKPGDQQYDWNVGRIASPVVQGAIVLSPADEADISRKVYAGYVDLGIYPADAWYIGAAIRAEHYDDGSGSPIGLKLNSRYEFSPALAIRGTVGTGFRAPSLTQIGYAQTDGRTSSFFNPATGQTELRPTVAKLVTADSTVGQLLGAKPLKAEKTWNAGLGFVFTPTPALSITLDGYYIRIKDRVERTGRLFGPGISAILAANGLSDIEQAEYFINAADTETKGFDLVADYSRTIGDLGKFGLTLAFNYSKTDVTDVVATPSQLFAANGTSLLGAGSVFFGGDKIGELEVLQPHTKLVSTLNWSKGIFGVSVTATRYGKYTQRTAAGDDRYFGAKIITDASISAKVTDFATLSVGATNLFDVRPETNGPGNPQTGQGYYGPSPFNPAGGYYYGRIALAF</sequence>
<evidence type="ECO:0000313" key="14">
    <source>
        <dbReference type="Proteomes" id="UP001597203"/>
    </source>
</evidence>
<evidence type="ECO:0000256" key="4">
    <source>
        <dbReference type="ARBA" id="ARBA00022692"/>
    </source>
</evidence>
<accession>A0ABW3NUQ9</accession>
<dbReference type="Pfam" id="PF00593">
    <property type="entry name" value="TonB_dep_Rec_b-barrel"/>
    <property type="match status" value="1"/>
</dbReference>
<dbReference type="PANTHER" id="PTHR47234">
    <property type="match status" value="1"/>
</dbReference>
<feature type="domain" description="TonB-dependent receptor plug" evidence="12">
    <location>
        <begin position="57"/>
        <end position="177"/>
    </location>
</feature>
<reference evidence="14" key="1">
    <citation type="journal article" date="2019" name="Int. J. Syst. Evol. Microbiol.">
        <title>The Global Catalogue of Microorganisms (GCM) 10K type strain sequencing project: providing services to taxonomists for standard genome sequencing and annotation.</title>
        <authorList>
            <consortium name="The Broad Institute Genomics Platform"/>
            <consortium name="The Broad Institute Genome Sequencing Center for Infectious Disease"/>
            <person name="Wu L."/>
            <person name="Ma J."/>
        </authorList>
    </citation>
    <scope>NUCLEOTIDE SEQUENCE [LARGE SCALE GENOMIC DNA]</scope>
    <source>
        <strain evidence="14">CCUG 54329</strain>
    </source>
</reference>
<feature type="domain" description="TonB-dependent receptor-like beta-barrel" evidence="11">
    <location>
        <begin position="329"/>
        <end position="822"/>
    </location>
</feature>
<evidence type="ECO:0000256" key="8">
    <source>
        <dbReference type="PROSITE-ProRule" id="PRU01360"/>
    </source>
</evidence>
<evidence type="ECO:0000256" key="1">
    <source>
        <dbReference type="ARBA" id="ARBA00004571"/>
    </source>
</evidence>
<evidence type="ECO:0000259" key="12">
    <source>
        <dbReference type="Pfam" id="PF07715"/>
    </source>
</evidence>
<dbReference type="EMBL" id="JBHTLS010000005">
    <property type="protein sequence ID" value="MFD1103394.1"/>
    <property type="molecule type" value="Genomic_DNA"/>
</dbReference>
<keyword evidence="2 8" id="KW-0813">Transport</keyword>
<keyword evidence="5 9" id="KW-0798">TonB box</keyword>
<feature type="signal peptide" evidence="10">
    <location>
        <begin position="1"/>
        <end position="25"/>
    </location>
</feature>
<dbReference type="InterPro" id="IPR012910">
    <property type="entry name" value="Plug_dom"/>
</dbReference>
<dbReference type="Gene3D" id="2.170.130.10">
    <property type="entry name" value="TonB-dependent receptor, plug domain"/>
    <property type="match status" value="1"/>
</dbReference>
<evidence type="ECO:0000259" key="11">
    <source>
        <dbReference type="Pfam" id="PF00593"/>
    </source>
</evidence>
<dbReference type="InterPro" id="IPR039426">
    <property type="entry name" value="TonB-dep_rcpt-like"/>
</dbReference>